<keyword evidence="8" id="KW-0808">Transferase</keyword>
<evidence type="ECO:0000256" key="4">
    <source>
        <dbReference type="ARBA" id="ARBA00022898"/>
    </source>
</evidence>
<sequence length="65" mass="7143">MKIGILGLQGAVAEHVKMLEQCGVETQVIQTKEDINDIDGLVLPGGESTTMFKLLNKFDLLDDLR</sequence>
<name>A0A0K8MHZ4_9LACO</name>
<dbReference type="InterPro" id="IPR021196">
    <property type="entry name" value="PdxT/SNO_CS"/>
</dbReference>
<evidence type="ECO:0000313" key="8">
    <source>
        <dbReference type="EMBL" id="GAP00063.1"/>
    </source>
</evidence>
<evidence type="ECO:0000256" key="3">
    <source>
        <dbReference type="ARBA" id="ARBA00022801"/>
    </source>
</evidence>
<dbReference type="Proteomes" id="UP000253891">
    <property type="component" value="Unassembled WGS sequence"/>
</dbReference>
<dbReference type="EC" id="3.5.1.2" evidence="2"/>
<dbReference type="AlphaFoldDB" id="A0A0K8MHZ4"/>
<dbReference type="EMBL" id="DF968005">
    <property type="protein sequence ID" value="GAP00063.1"/>
    <property type="molecule type" value="Genomic_DNA"/>
</dbReference>
<keyword evidence="3" id="KW-0378">Hydrolase</keyword>
<comment type="similarity">
    <text evidence="1">Belongs to the glutaminase PdxT/SNO family.</text>
</comment>
<dbReference type="InterPro" id="IPR002161">
    <property type="entry name" value="PdxT/SNO"/>
</dbReference>
<keyword evidence="9" id="KW-1185">Reference proteome</keyword>
<dbReference type="PROSITE" id="PS51130">
    <property type="entry name" value="PDXT_SNO_2"/>
    <property type="match status" value="1"/>
</dbReference>
<evidence type="ECO:0000256" key="6">
    <source>
        <dbReference type="ARBA" id="ARBA00023239"/>
    </source>
</evidence>
<dbReference type="GO" id="GO:0004359">
    <property type="term" value="F:glutaminase activity"/>
    <property type="evidence" value="ECO:0007669"/>
    <property type="project" value="UniProtKB-EC"/>
</dbReference>
<dbReference type="InterPro" id="IPR029062">
    <property type="entry name" value="Class_I_gatase-like"/>
</dbReference>
<dbReference type="PROSITE" id="PS01236">
    <property type="entry name" value="PDXT_SNO_1"/>
    <property type="match status" value="1"/>
</dbReference>
<evidence type="ECO:0000256" key="5">
    <source>
        <dbReference type="ARBA" id="ARBA00022962"/>
    </source>
</evidence>
<keyword evidence="5 8" id="KW-0315">Glutamine amidotransferase</keyword>
<gene>
    <name evidence="8" type="primary">pdxT</name>
    <name evidence="8" type="ORF">FFIC_280680</name>
</gene>
<accession>A0A0K8MHZ4</accession>
<dbReference type="Gene3D" id="3.40.50.880">
    <property type="match status" value="1"/>
</dbReference>
<dbReference type="PANTHER" id="PTHR31559:SF0">
    <property type="entry name" value="PYRIDOXAL 5'-PHOSPHATE SYNTHASE SUBUNIT SNO1-RELATED"/>
    <property type="match status" value="1"/>
</dbReference>
<evidence type="ECO:0000256" key="7">
    <source>
        <dbReference type="ARBA" id="ARBA00049534"/>
    </source>
</evidence>
<evidence type="ECO:0000256" key="1">
    <source>
        <dbReference type="ARBA" id="ARBA00008345"/>
    </source>
</evidence>
<evidence type="ECO:0000256" key="2">
    <source>
        <dbReference type="ARBA" id="ARBA00012918"/>
    </source>
</evidence>
<keyword evidence="6" id="KW-0456">Lyase</keyword>
<dbReference type="GO" id="GO:0042823">
    <property type="term" value="P:pyridoxal phosphate biosynthetic process"/>
    <property type="evidence" value="ECO:0007669"/>
    <property type="project" value="InterPro"/>
</dbReference>
<evidence type="ECO:0000313" key="9">
    <source>
        <dbReference type="Proteomes" id="UP000253891"/>
    </source>
</evidence>
<dbReference type="SUPFAM" id="SSF52317">
    <property type="entry name" value="Class I glutamine amidotransferase-like"/>
    <property type="match status" value="1"/>
</dbReference>
<dbReference type="GO" id="GO:0008614">
    <property type="term" value="P:pyridoxine metabolic process"/>
    <property type="evidence" value="ECO:0007669"/>
    <property type="project" value="TreeGrafter"/>
</dbReference>
<comment type="catalytic activity">
    <reaction evidence="7">
        <text>L-glutamine + H2O = L-glutamate + NH4(+)</text>
        <dbReference type="Rhea" id="RHEA:15889"/>
        <dbReference type="ChEBI" id="CHEBI:15377"/>
        <dbReference type="ChEBI" id="CHEBI:28938"/>
        <dbReference type="ChEBI" id="CHEBI:29985"/>
        <dbReference type="ChEBI" id="CHEBI:58359"/>
        <dbReference type="EC" id="3.5.1.2"/>
    </reaction>
</comment>
<dbReference type="GO" id="GO:1903600">
    <property type="term" value="C:glutaminase complex"/>
    <property type="evidence" value="ECO:0007669"/>
    <property type="project" value="TreeGrafter"/>
</dbReference>
<reference evidence="8 9" key="1">
    <citation type="journal article" date="2015" name="BMC Genomics">
        <title>Comparative genomics of Fructobacillus spp. and Leuconostoc spp. reveals niche-specific evolution of Fructobacillus spp.</title>
        <authorList>
            <person name="Endo A."/>
            <person name="Tanizawa Y."/>
            <person name="Tanaka N."/>
            <person name="Maeno S."/>
            <person name="Kumar H."/>
            <person name="Shiwa Y."/>
            <person name="Okada S."/>
            <person name="Yoshikawa H."/>
            <person name="Dicks L."/>
            <person name="Nakagawa J."/>
            <person name="Arita M."/>
        </authorList>
    </citation>
    <scope>NUCLEOTIDE SEQUENCE [LARGE SCALE GENOMIC DNA]</scope>
    <source>
        <strain evidence="8 9">JCM 12225</strain>
    </source>
</reference>
<dbReference type="STRING" id="157463.GCA_001047075_00976"/>
<organism evidence="8 9">
    <name type="scientific">Fructobacillus ficulneus</name>
    <dbReference type="NCBI Taxonomy" id="157463"/>
    <lineage>
        <taxon>Bacteria</taxon>
        <taxon>Bacillati</taxon>
        <taxon>Bacillota</taxon>
        <taxon>Bacilli</taxon>
        <taxon>Lactobacillales</taxon>
        <taxon>Lactobacillaceae</taxon>
        <taxon>Fructobacillus</taxon>
    </lineage>
</organism>
<dbReference type="PANTHER" id="PTHR31559">
    <property type="entry name" value="PYRIDOXAL 5'-PHOSPHATE SYNTHASE SUBUNIT SNO"/>
    <property type="match status" value="1"/>
</dbReference>
<dbReference type="GO" id="GO:0016829">
    <property type="term" value="F:lyase activity"/>
    <property type="evidence" value="ECO:0007669"/>
    <property type="project" value="UniProtKB-KW"/>
</dbReference>
<dbReference type="Pfam" id="PF01174">
    <property type="entry name" value="SNO"/>
    <property type="match status" value="1"/>
</dbReference>
<protein>
    <recommendedName>
        <fullName evidence="2">glutaminase</fullName>
        <ecNumber evidence="2">3.5.1.2</ecNumber>
    </recommendedName>
</protein>
<dbReference type="GO" id="GO:0005829">
    <property type="term" value="C:cytosol"/>
    <property type="evidence" value="ECO:0007669"/>
    <property type="project" value="TreeGrafter"/>
</dbReference>
<proteinExistence type="inferred from homology"/>
<keyword evidence="4" id="KW-0663">Pyridoxal phosphate</keyword>
<dbReference type="GO" id="GO:0016740">
    <property type="term" value="F:transferase activity"/>
    <property type="evidence" value="ECO:0007669"/>
    <property type="project" value="UniProtKB-KW"/>
</dbReference>